<evidence type="ECO:0000313" key="1">
    <source>
        <dbReference type="EMBL" id="OAA61412.1"/>
    </source>
</evidence>
<proteinExistence type="predicted"/>
<dbReference type="OrthoDB" id="4869960at2759"/>
<reference evidence="1 2" key="1">
    <citation type="journal article" date="2016" name="Genome Biol. Evol.">
        <title>Divergent and convergent evolution of fungal pathogenicity.</title>
        <authorList>
            <person name="Shang Y."/>
            <person name="Xiao G."/>
            <person name="Zheng P."/>
            <person name="Cen K."/>
            <person name="Zhan S."/>
            <person name="Wang C."/>
        </authorList>
    </citation>
    <scope>NUCLEOTIDE SEQUENCE [LARGE SCALE GENOMIC DNA]</scope>
    <source>
        <strain evidence="1 2">ARSEF 2679</strain>
    </source>
</reference>
<dbReference type="RefSeq" id="XP_018703667.1">
    <property type="nucleotide sequence ID" value="XM_018849096.1"/>
</dbReference>
<accession>A0A167UBD1</accession>
<protein>
    <submittedName>
        <fullName evidence="1">Uncharacterized protein</fullName>
    </submittedName>
</protein>
<comment type="caution">
    <text evidence="1">The sequence shown here is derived from an EMBL/GenBank/DDBJ whole genome shotgun (WGS) entry which is preliminary data.</text>
</comment>
<dbReference type="Proteomes" id="UP000076744">
    <property type="component" value="Unassembled WGS sequence"/>
</dbReference>
<dbReference type="GeneID" id="30021783"/>
<organism evidence="1 2">
    <name type="scientific">Cordyceps fumosorosea (strain ARSEF 2679)</name>
    <name type="common">Isaria fumosorosea</name>
    <dbReference type="NCBI Taxonomy" id="1081104"/>
    <lineage>
        <taxon>Eukaryota</taxon>
        <taxon>Fungi</taxon>
        <taxon>Dikarya</taxon>
        <taxon>Ascomycota</taxon>
        <taxon>Pezizomycotina</taxon>
        <taxon>Sordariomycetes</taxon>
        <taxon>Hypocreomycetidae</taxon>
        <taxon>Hypocreales</taxon>
        <taxon>Cordycipitaceae</taxon>
        <taxon>Cordyceps</taxon>
    </lineage>
</organism>
<keyword evidence="2" id="KW-1185">Reference proteome</keyword>
<sequence length="236" mass="26155">MGARWPRYAVACASWDWSRDLNGTSVVSVLRDLIWTVLAAQPKLQKHLEEAVQATDRRPLLGGNINDLQARYAVLGTSCDFYAMLALLCSIVGDPEFAPTCFVQDSLWAYQPRRLSISEDTDGQYLLHTEIGVWVLPSLPTDGKAGLQPSPRYPCSVVRTGAHMAILWQTRLLTKIPPLYAPFQPYYFASFTCEICTVDGGTSGLLVGTDAGHHLHHFRFRGKETIAEATGEMDLP</sequence>
<dbReference type="AlphaFoldDB" id="A0A167UBD1"/>
<dbReference type="EMBL" id="AZHB01000013">
    <property type="protein sequence ID" value="OAA61412.1"/>
    <property type="molecule type" value="Genomic_DNA"/>
</dbReference>
<gene>
    <name evidence="1" type="ORF">ISF_05491</name>
</gene>
<dbReference type="STRING" id="1081104.A0A167UBD1"/>
<evidence type="ECO:0000313" key="2">
    <source>
        <dbReference type="Proteomes" id="UP000076744"/>
    </source>
</evidence>
<name>A0A167UBD1_CORFA</name>